<proteinExistence type="predicted"/>
<feature type="compositionally biased region" description="Low complexity" evidence="1">
    <location>
        <begin position="23"/>
        <end position="45"/>
    </location>
</feature>
<dbReference type="PANTHER" id="PTHR42085:SF2">
    <property type="entry name" value="F-BOX DOMAIN-CONTAINING PROTEIN"/>
    <property type="match status" value="1"/>
</dbReference>
<gene>
    <name evidence="2" type="ORF">TWF730_000876</name>
</gene>
<dbReference type="Proteomes" id="UP001373714">
    <property type="component" value="Unassembled WGS sequence"/>
</dbReference>
<dbReference type="PANTHER" id="PTHR42085">
    <property type="entry name" value="F-BOX DOMAIN-CONTAINING PROTEIN"/>
    <property type="match status" value="1"/>
</dbReference>
<sequence>MTLLSRSLENSRSMETFKFPNNSTSAGSSSSSAGSSSSACAAGPSRQPPHARGFPFLRLPREIRDEIYSYLVLFDPQPLASTAKYFLPQFQQPLSAVRSAAPFVKLQRPKLNLAIFRVNRKIHEEAARMFYRENTFPIRIIIRRPTYSMKFPSKKGGYDVYYETLWDRVNFFYHPDQHVREFQEVQEFYLGRTFPPIQNPESELLPASIYRPVLRKIHIDVIDTRTGDEDWREEPRSNVRTVLMPLVARLKPVLNPAGKRLNVKIRILTVLESYGPSDPNYGSYENTAAWGDVYADIKRKKFKRPSEKNVKRLIAMAWPLTRGKWKYSLVTPVDLHLIFEKAIKAELEKCNRDVGSEEKEQEYKIAKLGDKCFWTREKGRLVVMSTAD</sequence>
<accession>A0AAV9VQM2</accession>
<evidence type="ECO:0000313" key="2">
    <source>
        <dbReference type="EMBL" id="KAK6363445.1"/>
    </source>
</evidence>
<keyword evidence="3" id="KW-1185">Reference proteome</keyword>
<evidence type="ECO:0000256" key="1">
    <source>
        <dbReference type="SAM" id="MobiDB-lite"/>
    </source>
</evidence>
<protein>
    <recommendedName>
        <fullName evidence="4">F-box domain-containing protein</fullName>
    </recommendedName>
</protein>
<comment type="caution">
    <text evidence="2">The sequence shown here is derived from an EMBL/GenBank/DDBJ whole genome shotgun (WGS) entry which is preliminary data.</text>
</comment>
<evidence type="ECO:0000313" key="3">
    <source>
        <dbReference type="Proteomes" id="UP001373714"/>
    </source>
</evidence>
<dbReference type="AlphaFoldDB" id="A0AAV9VQM2"/>
<dbReference type="InterPro" id="IPR038883">
    <property type="entry name" value="AN11006-like"/>
</dbReference>
<name>A0AAV9VQM2_9PEZI</name>
<reference evidence="2 3" key="1">
    <citation type="submission" date="2019-10" db="EMBL/GenBank/DDBJ databases">
        <authorList>
            <person name="Palmer J.M."/>
        </authorList>
    </citation>
    <scope>NUCLEOTIDE SEQUENCE [LARGE SCALE GENOMIC DNA]</scope>
    <source>
        <strain evidence="2 3">TWF730</strain>
    </source>
</reference>
<feature type="region of interest" description="Disordered" evidence="1">
    <location>
        <begin position="15"/>
        <end position="54"/>
    </location>
</feature>
<dbReference type="EMBL" id="JAVHNS010000001">
    <property type="protein sequence ID" value="KAK6363445.1"/>
    <property type="molecule type" value="Genomic_DNA"/>
</dbReference>
<evidence type="ECO:0008006" key="4">
    <source>
        <dbReference type="Google" id="ProtNLM"/>
    </source>
</evidence>
<organism evidence="2 3">
    <name type="scientific">Orbilia blumenaviensis</name>
    <dbReference type="NCBI Taxonomy" id="1796055"/>
    <lineage>
        <taxon>Eukaryota</taxon>
        <taxon>Fungi</taxon>
        <taxon>Dikarya</taxon>
        <taxon>Ascomycota</taxon>
        <taxon>Pezizomycotina</taxon>
        <taxon>Orbiliomycetes</taxon>
        <taxon>Orbiliales</taxon>
        <taxon>Orbiliaceae</taxon>
        <taxon>Orbilia</taxon>
    </lineage>
</organism>